<dbReference type="PANTHER" id="PTHR43237:SF4">
    <property type="entry name" value="NADP-DEPENDENT MALIC ENZYME"/>
    <property type="match status" value="1"/>
</dbReference>
<dbReference type="SUPFAM" id="SSF51735">
    <property type="entry name" value="NAD(P)-binding Rossmann-fold domains"/>
    <property type="match status" value="1"/>
</dbReference>
<dbReference type="GO" id="GO:0016491">
    <property type="term" value="F:oxidoreductase activity"/>
    <property type="evidence" value="ECO:0007669"/>
    <property type="project" value="UniProtKB-KW"/>
</dbReference>
<gene>
    <name evidence="2" type="ORF">BN1180_03493</name>
</gene>
<dbReference type="EMBL" id="CCXW01000001">
    <property type="protein sequence ID" value="CEG33321.1"/>
    <property type="molecule type" value="Genomic_DNA"/>
</dbReference>
<dbReference type="AlphaFoldDB" id="A0AAN2PJ81"/>
<dbReference type="Proteomes" id="UP000182110">
    <property type="component" value="Unassembled WGS sequence"/>
</dbReference>
<reference evidence="2 3" key="1">
    <citation type="journal article" date="2014" name="Genome Announc.">
        <title>Genome Sequence of Bacillus simplex Strain P558, Isolated from a Human Fecal Sample.</title>
        <authorList>
            <person name="Croce O."/>
            <person name="Hugon P."/>
            <person name="Lagier J.C."/>
            <person name="Bibi F."/>
            <person name="Robert C."/>
            <person name="Azhar E.I."/>
            <person name="Raoult D."/>
            <person name="Fournier P.E."/>
        </authorList>
    </citation>
    <scope>NUCLEOTIDE SEQUENCE [LARGE SCALE GENOMIC DNA]</scope>
    <source>
        <strain evidence="2 3">P558</strain>
    </source>
</reference>
<organism evidence="2 3">
    <name type="scientific">Peribacillus simplex</name>
    <dbReference type="NCBI Taxonomy" id="1478"/>
    <lineage>
        <taxon>Bacteria</taxon>
        <taxon>Bacillati</taxon>
        <taxon>Bacillota</taxon>
        <taxon>Bacilli</taxon>
        <taxon>Bacillales</taxon>
        <taxon>Bacillaceae</taxon>
        <taxon>Peribacillus</taxon>
    </lineage>
</organism>
<evidence type="ECO:0000313" key="2">
    <source>
        <dbReference type="EMBL" id="CEG33321.1"/>
    </source>
</evidence>
<proteinExistence type="predicted"/>
<keyword evidence="1" id="KW-0560">Oxidoreductase</keyword>
<sequence>MAAVYAITNLIQPQELTHDYVIPNAFDNRVVESVANDVAEAAIQSGVARKKPK</sequence>
<keyword evidence="3" id="KW-1185">Reference proteome</keyword>
<evidence type="ECO:0000256" key="1">
    <source>
        <dbReference type="ARBA" id="ARBA00023002"/>
    </source>
</evidence>
<evidence type="ECO:0000313" key="3">
    <source>
        <dbReference type="Proteomes" id="UP000182110"/>
    </source>
</evidence>
<comment type="caution">
    <text evidence="2">The sequence shown here is derived from an EMBL/GenBank/DDBJ whole genome shotgun (WGS) entry which is preliminary data.</text>
</comment>
<dbReference type="InterPro" id="IPR051674">
    <property type="entry name" value="Malate_Decarboxylase"/>
</dbReference>
<accession>A0AAN2PJ81</accession>
<dbReference type="Gene3D" id="3.40.50.720">
    <property type="entry name" value="NAD(P)-binding Rossmann-like Domain"/>
    <property type="match status" value="1"/>
</dbReference>
<dbReference type="PANTHER" id="PTHR43237">
    <property type="entry name" value="NADP-DEPENDENT MALIC ENZYME"/>
    <property type="match status" value="1"/>
</dbReference>
<protein>
    <submittedName>
        <fullName evidence="2">Malate dehydrogenase</fullName>
    </submittedName>
</protein>
<name>A0AAN2PJ81_9BACI</name>
<dbReference type="InterPro" id="IPR036291">
    <property type="entry name" value="NAD(P)-bd_dom_sf"/>
</dbReference>